<name>A0ABR7M2M1_9ACTN</name>
<sequence>MTAICRKTSATESTRSAAGHPQPARSSGVLIASKRYGRVGRSLIVIAMEPRTQTATAETVSRVAVPG</sequence>
<evidence type="ECO:0000313" key="2">
    <source>
        <dbReference type="EMBL" id="MBC6470965.1"/>
    </source>
</evidence>
<proteinExistence type="predicted"/>
<accession>A0ABR7M2M1</accession>
<keyword evidence="3" id="KW-1185">Reference proteome</keyword>
<protein>
    <submittedName>
        <fullName evidence="2">Uncharacterized protein</fullName>
    </submittedName>
</protein>
<feature type="region of interest" description="Disordered" evidence="1">
    <location>
        <begin position="1"/>
        <end position="25"/>
    </location>
</feature>
<evidence type="ECO:0000313" key="3">
    <source>
        <dbReference type="Proteomes" id="UP000805614"/>
    </source>
</evidence>
<dbReference type="EMBL" id="JABVEC010000052">
    <property type="protein sequence ID" value="MBC6470965.1"/>
    <property type="molecule type" value="Genomic_DNA"/>
</dbReference>
<comment type="caution">
    <text evidence="2">The sequence shown here is derived from an EMBL/GenBank/DDBJ whole genome shotgun (WGS) entry which is preliminary data.</text>
</comment>
<gene>
    <name evidence="2" type="ORF">HKK74_36565</name>
</gene>
<evidence type="ECO:0000256" key="1">
    <source>
        <dbReference type="SAM" id="MobiDB-lite"/>
    </source>
</evidence>
<reference evidence="2 3" key="1">
    <citation type="submission" date="2020-06" db="EMBL/GenBank/DDBJ databases">
        <title>Actinomadura xiongansis sp. nov., isolated from soil of Baiyangdian.</title>
        <authorList>
            <person name="Zhang X."/>
        </authorList>
    </citation>
    <scope>NUCLEOTIDE SEQUENCE [LARGE SCALE GENOMIC DNA]</scope>
    <source>
        <strain evidence="2 3">HBUM206468</strain>
    </source>
</reference>
<dbReference type="RefSeq" id="WP_187248003.1">
    <property type="nucleotide sequence ID" value="NZ_BAAAOK010000054.1"/>
</dbReference>
<organism evidence="2 3">
    <name type="scientific">Actinomadura alba</name>
    <dbReference type="NCBI Taxonomy" id="406431"/>
    <lineage>
        <taxon>Bacteria</taxon>
        <taxon>Bacillati</taxon>
        <taxon>Actinomycetota</taxon>
        <taxon>Actinomycetes</taxon>
        <taxon>Streptosporangiales</taxon>
        <taxon>Thermomonosporaceae</taxon>
        <taxon>Actinomadura</taxon>
    </lineage>
</organism>
<dbReference type="Proteomes" id="UP000805614">
    <property type="component" value="Unassembled WGS sequence"/>
</dbReference>